<dbReference type="GO" id="GO:0005886">
    <property type="term" value="C:plasma membrane"/>
    <property type="evidence" value="ECO:0007669"/>
    <property type="project" value="UniProtKB-SubCell"/>
</dbReference>
<reference evidence="5" key="2">
    <citation type="submission" date="2023-01" db="EMBL/GenBank/DDBJ databases">
        <title>Gilvimarinus xylanilyticus HB14 isolated from Caulerpa lentillifera aquaculture base in Hainan, China.</title>
        <authorList>
            <person name="Zhang Y.-J."/>
        </authorList>
    </citation>
    <scope>NUCLEOTIDE SEQUENCE</scope>
    <source>
        <strain evidence="5">HB14</strain>
    </source>
</reference>
<evidence type="ECO:0000256" key="2">
    <source>
        <dbReference type="ARBA" id="ARBA00022490"/>
    </source>
</evidence>
<comment type="subcellular location">
    <subcellularLocation>
        <location evidence="4">Cytoplasm</location>
    </subcellularLocation>
    <subcellularLocation>
        <location evidence="4">Cell membrane</location>
        <topology evidence="4">Peripheral membrane protein</topology>
        <orientation evidence="4">Cytoplasmic side</orientation>
    </subcellularLocation>
</comment>
<accession>A0A9X2HW90</accession>
<proteinExistence type="inferred from homology"/>
<dbReference type="NCBIfam" id="NF001246">
    <property type="entry name" value="PRK00218.1-2"/>
    <property type="match status" value="1"/>
</dbReference>
<dbReference type="InterPro" id="IPR035932">
    <property type="entry name" value="HflD-like_sf"/>
</dbReference>
<evidence type="ECO:0000256" key="3">
    <source>
        <dbReference type="ARBA" id="ARBA00023136"/>
    </source>
</evidence>
<keyword evidence="2 4" id="KW-0963">Cytoplasm</keyword>
<keyword evidence="6" id="KW-1185">Reference proteome</keyword>
<protein>
    <recommendedName>
        <fullName evidence="4">High frequency lysogenization protein HflD homolog</fullName>
    </recommendedName>
</protein>
<keyword evidence="3 4" id="KW-0472">Membrane</keyword>
<reference evidence="5" key="1">
    <citation type="submission" date="2022-05" db="EMBL/GenBank/DDBJ databases">
        <authorList>
            <person name="Sun H.-N."/>
        </authorList>
    </citation>
    <scope>NUCLEOTIDE SEQUENCE</scope>
    <source>
        <strain evidence="5">HB14</strain>
    </source>
</reference>
<dbReference type="SUPFAM" id="SSF101322">
    <property type="entry name" value="YcfC-like"/>
    <property type="match status" value="1"/>
</dbReference>
<dbReference type="EMBL" id="JAMFTH010000001">
    <property type="protein sequence ID" value="MCP8898164.1"/>
    <property type="molecule type" value="Genomic_DNA"/>
</dbReference>
<evidence type="ECO:0000313" key="5">
    <source>
        <dbReference type="EMBL" id="MCP8898164.1"/>
    </source>
</evidence>
<dbReference type="AlphaFoldDB" id="A0A9X2HW90"/>
<dbReference type="GO" id="GO:0005737">
    <property type="term" value="C:cytoplasm"/>
    <property type="evidence" value="ECO:0007669"/>
    <property type="project" value="UniProtKB-SubCell"/>
</dbReference>
<evidence type="ECO:0000256" key="1">
    <source>
        <dbReference type="ARBA" id="ARBA00022475"/>
    </source>
</evidence>
<dbReference type="PANTHER" id="PTHR38100">
    <property type="entry name" value="HIGH FREQUENCY LYSOGENIZATION PROTEIN HFLD"/>
    <property type="match status" value="1"/>
</dbReference>
<dbReference type="Pfam" id="PF04356">
    <property type="entry name" value="DUF489"/>
    <property type="match status" value="1"/>
</dbReference>
<comment type="similarity">
    <text evidence="4">Belongs to the HflD family.</text>
</comment>
<keyword evidence="1 4" id="KW-1003">Cell membrane</keyword>
<dbReference type="Gene3D" id="1.10.3890.10">
    <property type="entry name" value="HflD-like"/>
    <property type="match status" value="1"/>
</dbReference>
<dbReference type="Proteomes" id="UP001139319">
    <property type="component" value="Unassembled WGS sequence"/>
</dbReference>
<dbReference type="HAMAP" id="MF_00695">
    <property type="entry name" value="HflD_protein"/>
    <property type="match status" value="1"/>
</dbReference>
<evidence type="ECO:0000313" key="6">
    <source>
        <dbReference type="Proteomes" id="UP001139319"/>
    </source>
</evidence>
<name>A0A9X2HW90_9GAMM</name>
<dbReference type="InterPro" id="IPR007451">
    <property type="entry name" value="HflD"/>
</dbReference>
<dbReference type="PANTHER" id="PTHR38100:SF1">
    <property type="entry name" value="HIGH FREQUENCY LYSOGENIZATION PROTEIN HFLD"/>
    <property type="match status" value="1"/>
</dbReference>
<evidence type="ECO:0000256" key="4">
    <source>
        <dbReference type="HAMAP-Rule" id="MF_00695"/>
    </source>
</evidence>
<organism evidence="5 6">
    <name type="scientific">Gilvimarinus xylanilyticus</name>
    <dbReference type="NCBI Taxonomy" id="2944139"/>
    <lineage>
        <taxon>Bacteria</taxon>
        <taxon>Pseudomonadati</taxon>
        <taxon>Pseudomonadota</taxon>
        <taxon>Gammaproteobacteria</taxon>
        <taxon>Cellvibrionales</taxon>
        <taxon>Cellvibrionaceae</taxon>
        <taxon>Gilvimarinus</taxon>
    </lineage>
</organism>
<sequence>MARANKWQDITLAAAGILQATALVDQLARTGFTPSDAYRCSINSLFQLNPPDTLSVYGSVADLRLGLETLRDLLMSSRQLQNNTVRYSAGVLHLQGRLSKRKDMLGVIASRLQQAQQQAEHFDTTHENVIANLADIYASTLSRFRFRIQVAGDPSFLQQQRVANQVRALLLAAIRSATLWRQVGGSRLQILLQRKKLLAETEHLLRQIPV</sequence>
<comment type="caution">
    <text evidence="5">The sequence shown here is derived from an EMBL/GenBank/DDBJ whole genome shotgun (WGS) entry which is preliminary data.</text>
</comment>
<dbReference type="RefSeq" id="WP_253966454.1">
    <property type="nucleotide sequence ID" value="NZ_JAMFTH010000001.1"/>
</dbReference>
<gene>
    <name evidence="4 5" type="primary">hflD</name>
    <name evidence="5" type="ORF">M6D89_02495</name>
</gene>